<dbReference type="Proteomes" id="UP000187651">
    <property type="component" value="Unassembled WGS sequence"/>
</dbReference>
<dbReference type="OrthoDB" id="2031765at2"/>
<accession>A0A1G9XDP2</accession>
<keyword evidence="1" id="KW-1133">Transmembrane helix</keyword>
<proteinExistence type="predicted"/>
<evidence type="ECO:0000313" key="3">
    <source>
        <dbReference type="Proteomes" id="UP000187651"/>
    </source>
</evidence>
<reference evidence="3" key="1">
    <citation type="submission" date="2016-10" db="EMBL/GenBank/DDBJ databases">
        <authorList>
            <person name="Varghese N."/>
            <person name="Submissions S."/>
        </authorList>
    </citation>
    <scope>NUCLEOTIDE SEQUENCE [LARGE SCALE GENOMIC DNA]</scope>
    <source>
        <strain evidence="3">M83</strain>
    </source>
</reference>
<sequence>MIKKFKSAMKRIFKSKANLLAVGVTMLVLLVALGATYAVPYAVEKALYRKENLATNEVLDKTYQEKEAKHLEGLERLDRNTSRGSNRRKIIDLKKCQEERQRANAQSSTTSANAFFCDYETSNNEIITNVDENEALANGYQPIRTVKELVEASSHTDGKYILLADLDMSEVDWQPWDFAGTFEGNGHVIYNLKVTSLSSTTTVTYDGNYKTYDTYSAGFFGKLSGSVSNLGLIGANVTIKSENHAMLGILAGITENAKIDNCEIYGYVELETSAVMNGVGGLVGYGNGSANNCRINVTLVSVDTDKEVKDENFLGGVLSAGYLDIDNCTVIIDGYDSDHGYVHSGGLVGMYILYPRTTVYEGSITGNSITGTITFFEDNTDRRAYCKGLIGEVMNWTFAAATNYYQDFVRNEIFEYDTNLYPEGDRSTAVKTEEIIEPSPISVGYTKVTYTSTGYSFNTDYTLYEVNVDEWEVLVEATSEHSGIKKGVDTVNQRNVYIDYDYEEEVLAEDTSLSNEENASTITEAVKSHADFILPVVAVIVVIILLVLRFTVFSKKTKKK</sequence>
<gene>
    <name evidence="2" type="ORF">SAMN05216544_1462</name>
</gene>
<dbReference type="EMBL" id="FNHZ01000004">
    <property type="protein sequence ID" value="SDM94912.1"/>
    <property type="molecule type" value="Genomic_DNA"/>
</dbReference>
<name>A0A1G9XDP2_9FIRM</name>
<evidence type="ECO:0008006" key="4">
    <source>
        <dbReference type="Google" id="ProtNLM"/>
    </source>
</evidence>
<organism evidence="2 3">
    <name type="scientific">Lachnospira pectinoschiza</name>
    <dbReference type="NCBI Taxonomy" id="28052"/>
    <lineage>
        <taxon>Bacteria</taxon>
        <taxon>Bacillati</taxon>
        <taxon>Bacillota</taxon>
        <taxon>Clostridia</taxon>
        <taxon>Lachnospirales</taxon>
        <taxon>Lachnospiraceae</taxon>
        <taxon>Lachnospira</taxon>
    </lineage>
</organism>
<dbReference type="AlphaFoldDB" id="A0A1G9XDP2"/>
<dbReference type="RefSeq" id="WP_074521600.1">
    <property type="nucleotide sequence ID" value="NZ_FNHZ01000004.1"/>
</dbReference>
<evidence type="ECO:0000256" key="1">
    <source>
        <dbReference type="SAM" id="Phobius"/>
    </source>
</evidence>
<keyword evidence="1" id="KW-0472">Membrane</keyword>
<keyword evidence="3" id="KW-1185">Reference proteome</keyword>
<evidence type="ECO:0000313" key="2">
    <source>
        <dbReference type="EMBL" id="SDM94912.1"/>
    </source>
</evidence>
<keyword evidence="1" id="KW-0812">Transmembrane</keyword>
<feature type="transmembrane region" description="Helical" evidence="1">
    <location>
        <begin position="532"/>
        <end position="552"/>
    </location>
</feature>
<dbReference type="Gene3D" id="2.160.20.110">
    <property type="match status" value="1"/>
</dbReference>
<protein>
    <recommendedName>
        <fullName evidence="4">The GLUG motif-containing protein</fullName>
    </recommendedName>
</protein>